<evidence type="ECO:0000313" key="2">
    <source>
        <dbReference type="Proteomes" id="UP000626242"/>
    </source>
</evidence>
<dbReference type="RefSeq" id="WP_251833005.1">
    <property type="nucleotide sequence ID" value="NZ_JACSPS010000002.1"/>
</dbReference>
<dbReference type="GO" id="GO:0005524">
    <property type="term" value="F:ATP binding"/>
    <property type="evidence" value="ECO:0007669"/>
    <property type="project" value="UniProtKB-KW"/>
</dbReference>
<reference evidence="1 2" key="1">
    <citation type="submission" date="2020-08" db="EMBL/GenBank/DDBJ databases">
        <title>A Genomic Blueprint of the Chicken Gut Microbiome.</title>
        <authorList>
            <person name="Gilroy R."/>
            <person name="Ravi A."/>
            <person name="Getino M."/>
            <person name="Pursley I."/>
            <person name="Horton D.L."/>
            <person name="Alikhan N.-F."/>
            <person name="Baker D."/>
            <person name="Gharbi K."/>
            <person name="Hall N."/>
            <person name="Watson M."/>
            <person name="Adriaenssens E.M."/>
            <person name="Foster-Nyarko E."/>
            <person name="Jarju S."/>
            <person name="Secka A."/>
            <person name="Antonio M."/>
            <person name="Oren A."/>
            <person name="Chaudhuri R."/>
            <person name="La Ragione R.M."/>
            <person name="Hildebrand F."/>
            <person name="Pallen M.J."/>
        </authorList>
    </citation>
    <scope>NUCLEOTIDE SEQUENCE [LARGE SCALE GENOMIC DNA]</scope>
    <source>
        <strain evidence="1 2">Sa1CVA4</strain>
    </source>
</reference>
<dbReference type="EMBL" id="JACSPS010000002">
    <property type="protein sequence ID" value="MBD8017793.1"/>
    <property type="molecule type" value="Genomic_DNA"/>
</dbReference>
<sequence length="551" mass="62668">MTDSLDTLDEMKPSAARLVESLRDTGYIFTTSVADIVDNSVSADADQIEIILQTDFGNNPSLWIADNGNGMDEAALEAAMIYGSPLRPSPKSLGKFGMGLKTASTSFCRKLTVISKKDNQLSIRQWDLDTIKKLDKWILLRPEMEDYEEEVAFLNKVTVGKNGTIVIWESIDRLVRSTGDGSLKKQLDKIEQELREHLSGVFFNFLSGSSGNPKIEIFVNKTPLEPWDPFCRWLNDDGAKRVEIHENKPFQITEMKDGEEEVIGEFYVNIYILPTKSELNTEEEKKARYGLDNQGFHVFREGRMIYSGGWPHRLFVKDPHLNLIRVELLFDHKLDHYFQIDIKKSRIDLPKDLREHLKKVIAPARNEANRRYRVGTAGKVKNNNELLNEQHAKSSTAIEKHHASATSGSVVNNIDTSSGEAEIKNKFGTTRVKLQFDFEDSRVIETKENLTDGVLWSPGLVDGNRHAVFINQSHEFYKKFYLANKDNSALIIAMDSLLWSLAEAELSVMSDTVKRNLEDMRVSVSRSLRTLAEELPEIKEELNYESTESIE</sequence>
<evidence type="ECO:0000313" key="1">
    <source>
        <dbReference type="EMBL" id="MBD8017793.1"/>
    </source>
</evidence>
<organism evidence="1 2">
    <name type="scientific">Kaistella pullorum</name>
    <dbReference type="NCBI Taxonomy" id="2763074"/>
    <lineage>
        <taxon>Bacteria</taxon>
        <taxon>Pseudomonadati</taxon>
        <taxon>Bacteroidota</taxon>
        <taxon>Flavobacteriia</taxon>
        <taxon>Flavobacteriales</taxon>
        <taxon>Weeksellaceae</taxon>
        <taxon>Chryseobacterium group</taxon>
        <taxon>Kaistella</taxon>
    </lineage>
</organism>
<name>A0ABR8WLG6_9FLAO</name>
<dbReference type="Gene3D" id="3.30.565.10">
    <property type="entry name" value="Histidine kinase-like ATPase, C-terminal domain"/>
    <property type="match status" value="1"/>
</dbReference>
<dbReference type="Proteomes" id="UP000626242">
    <property type="component" value="Unassembled WGS sequence"/>
</dbReference>
<gene>
    <name evidence="1" type="ORF">H9628_04860</name>
</gene>
<comment type="caution">
    <text evidence="1">The sequence shown here is derived from an EMBL/GenBank/DDBJ whole genome shotgun (WGS) entry which is preliminary data.</text>
</comment>
<accession>A0ABR8WLG6</accession>
<keyword evidence="1" id="KW-0547">Nucleotide-binding</keyword>
<dbReference type="Pfam" id="PF13589">
    <property type="entry name" value="HATPase_c_3"/>
    <property type="match status" value="1"/>
</dbReference>
<protein>
    <submittedName>
        <fullName evidence="1">ATP-binding protein</fullName>
    </submittedName>
</protein>
<dbReference type="SUPFAM" id="SSF55874">
    <property type="entry name" value="ATPase domain of HSP90 chaperone/DNA topoisomerase II/histidine kinase"/>
    <property type="match status" value="1"/>
</dbReference>
<dbReference type="InterPro" id="IPR036890">
    <property type="entry name" value="HATPase_C_sf"/>
</dbReference>
<keyword evidence="1" id="KW-0067">ATP-binding</keyword>
<keyword evidence="2" id="KW-1185">Reference proteome</keyword>
<proteinExistence type="predicted"/>